<dbReference type="EMBL" id="CP025494">
    <property type="protein sequence ID" value="AVE07843.1"/>
    <property type="molecule type" value="Genomic_DNA"/>
</dbReference>
<accession>A0A2L1JH86</accession>
<evidence type="ECO:0000313" key="1">
    <source>
        <dbReference type="EMBL" id="AVE07843.1"/>
    </source>
</evidence>
<gene>
    <name evidence="1" type="ORF">CYL20_25855</name>
</gene>
<protein>
    <submittedName>
        <fullName evidence="1">Uncharacterized protein</fullName>
    </submittedName>
</protein>
<organism evidence="1 2">
    <name type="scientific">Pseudomonas palleroniana</name>
    <dbReference type="NCBI Taxonomy" id="191390"/>
    <lineage>
        <taxon>Bacteria</taxon>
        <taxon>Pseudomonadati</taxon>
        <taxon>Pseudomonadota</taxon>
        <taxon>Gammaproteobacteria</taxon>
        <taxon>Pseudomonadales</taxon>
        <taxon>Pseudomonadaceae</taxon>
        <taxon>Pseudomonas</taxon>
    </lineage>
</organism>
<sequence>MLAKNLRAPRLSRGHALSLTFFASKLAPTESMRISCEFCRGCLCLITLHDRTCSKAGSSW</sequence>
<evidence type="ECO:0000313" key="2">
    <source>
        <dbReference type="Proteomes" id="UP000237830"/>
    </source>
</evidence>
<reference evidence="1 2" key="1">
    <citation type="submission" date="2017-12" db="EMBL/GenBank/DDBJ databases">
        <title>Genome sequence of Pseudomonas palleroniana MAB3.</title>
        <authorList>
            <person name="Nascimento F.X."/>
        </authorList>
    </citation>
    <scope>NUCLEOTIDE SEQUENCE [LARGE SCALE GENOMIC DNA]</scope>
    <source>
        <strain evidence="1 2">MAB3</strain>
    </source>
</reference>
<name>A0A2L1JH86_9PSED</name>
<proteinExistence type="predicted"/>
<dbReference type="AlphaFoldDB" id="A0A2L1JH86"/>
<dbReference type="Proteomes" id="UP000237830">
    <property type="component" value="Chromosome"/>
</dbReference>